<feature type="compositionally biased region" description="Low complexity" evidence="1">
    <location>
        <begin position="218"/>
        <end position="227"/>
    </location>
</feature>
<protein>
    <recommendedName>
        <fullName evidence="5">Transmembrane protein</fullName>
    </recommendedName>
</protein>
<evidence type="ECO:0000313" key="3">
    <source>
        <dbReference type="EMBL" id="MEU3553662.1"/>
    </source>
</evidence>
<reference evidence="3 4" key="1">
    <citation type="submission" date="2024-06" db="EMBL/GenBank/DDBJ databases">
        <title>The Natural Products Discovery Center: Release of the First 8490 Sequenced Strains for Exploring Actinobacteria Biosynthetic Diversity.</title>
        <authorList>
            <person name="Kalkreuter E."/>
            <person name="Kautsar S.A."/>
            <person name="Yang D."/>
            <person name="Bader C.D."/>
            <person name="Teijaro C.N."/>
            <person name="Fluegel L."/>
            <person name="Davis C.M."/>
            <person name="Simpson J.R."/>
            <person name="Lauterbach L."/>
            <person name="Steele A.D."/>
            <person name="Gui C."/>
            <person name="Meng S."/>
            <person name="Li G."/>
            <person name="Viehrig K."/>
            <person name="Ye F."/>
            <person name="Su P."/>
            <person name="Kiefer A.F."/>
            <person name="Nichols A."/>
            <person name="Cepeda A.J."/>
            <person name="Yan W."/>
            <person name="Fan B."/>
            <person name="Jiang Y."/>
            <person name="Adhikari A."/>
            <person name="Zheng C.-J."/>
            <person name="Schuster L."/>
            <person name="Cowan T.M."/>
            <person name="Smanski M.J."/>
            <person name="Chevrette M.G."/>
            <person name="De Carvalho L.P.S."/>
            <person name="Shen B."/>
        </authorList>
    </citation>
    <scope>NUCLEOTIDE SEQUENCE [LARGE SCALE GENOMIC DNA]</scope>
    <source>
        <strain evidence="3 4">NPDC038104</strain>
    </source>
</reference>
<evidence type="ECO:0000256" key="1">
    <source>
        <dbReference type="SAM" id="MobiDB-lite"/>
    </source>
</evidence>
<feature type="transmembrane region" description="Helical" evidence="2">
    <location>
        <begin position="106"/>
        <end position="130"/>
    </location>
</feature>
<comment type="caution">
    <text evidence="3">The sequence shown here is derived from an EMBL/GenBank/DDBJ whole genome shotgun (WGS) entry which is preliminary data.</text>
</comment>
<feature type="compositionally biased region" description="Low complexity" evidence="1">
    <location>
        <begin position="252"/>
        <end position="262"/>
    </location>
</feature>
<feature type="compositionally biased region" description="Basic and acidic residues" evidence="1">
    <location>
        <begin position="234"/>
        <end position="245"/>
    </location>
</feature>
<keyword evidence="2" id="KW-0472">Membrane</keyword>
<sequence length="270" mass="28748">MHMTSHPQHLRNEDRPDFERALEEVLRSTPRDNDPATLTGRPNTEQLRTLALAGADEILQGAAAEYGHYLDLRDGLRRLADSAGEPESGGVENSAPREADASGPGAGAVAVVLAPLLAGASAVVLLLIGYLLKMFTPEPAMARTLLTAGWVFGALAAGGLLTAAAGLLVTALRNGARAYHVQPRHRRDADLERARLEWLEALRERGLQPFLEKASASAPRVAPAGGPLPAPGDQDGRSGARREPGRMTSPRFSSPGYSSPDFSSRDRRNT</sequence>
<evidence type="ECO:0000256" key="2">
    <source>
        <dbReference type="SAM" id="Phobius"/>
    </source>
</evidence>
<dbReference type="EMBL" id="JBEZUR010000005">
    <property type="protein sequence ID" value="MEU3553662.1"/>
    <property type="molecule type" value="Genomic_DNA"/>
</dbReference>
<organism evidence="3 4">
    <name type="scientific">Streptomyces fragilis</name>
    <dbReference type="NCBI Taxonomy" id="67301"/>
    <lineage>
        <taxon>Bacteria</taxon>
        <taxon>Bacillati</taxon>
        <taxon>Actinomycetota</taxon>
        <taxon>Actinomycetes</taxon>
        <taxon>Kitasatosporales</taxon>
        <taxon>Streptomycetaceae</taxon>
        <taxon>Streptomyces</taxon>
    </lineage>
</organism>
<evidence type="ECO:0000313" key="4">
    <source>
        <dbReference type="Proteomes" id="UP001550850"/>
    </source>
</evidence>
<feature type="transmembrane region" description="Helical" evidence="2">
    <location>
        <begin position="150"/>
        <end position="172"/>
    </location>
</feature>
<evidence type="ECO:0008006" key="5">
    <source>
        <dbReference type="Google" id="ProtNLM"/>
    </source>
</evidence>
<proteinExistence type="predicted"/>
<keyword evidence="4" id="KW-1185">Reference proteome</keyword>
<name>A0ABV2YD78_9ACTN</name>
<accession>A0ABV2YD78</accession>
<feature type="region of interest" description="Disordered" evidence="1">
    <location>
        <begin position="81"/>
        <end position="102"/>
    </location>
</feature>
<dbReference type="Proteomes" id="UP001550850">
    <property type="component" value="Unassembled WGS sequence"/>
</dbReference>
<keyword evidence="2" id="KW-0812">Transmembrane</keyword>
<keyword evidence="2" id="KW-1133">Transmembrane helix</keyword>
<feature type="region of interest" description="Disordered" evidence="1">
    <location>
        <begin position="213"/>
        <end position="270"/>
    </location>
</feature>
<dbReference type="RefSeq" id="WP_245967746.1">
    <property type="nucleotide sequence ID" value="NZ_BEVZ01000008.1"/>
</dbReference>
<gene>
    <name evidence="3" type="ORF">AB0E65_05400</name>
</gene>